<keyword evidence="2" id="KW-1185">Reference proteome</keyword>
<protein>
    <submittedName>
        <fullName evidence="1">Uncharacterized protein</fullName>
    </submittedName>
</protein>
<gene>
    <name evidence="1" type="ORF">CYLTODRAFT_411482</name>
</gene>
<sequence length="153" mass="17177">MDILIHKFIIGSTTPLLVPSKENLIRLSNPFVTKERGKDDSGCLRLRVARRRAERRPKSRIAPSRRTHHAYVFIGSVRAEDWYSSPKGHHLLTSYSKSYIVPSARSKAYVVYLEEPGNVVSMYMSEGSVLPAPAGGRSKFLREVQGNLTPGRP</sequence>
<reference evidence="1 2" key="1">
    <citation type="journal article" date="2015" name="Fungal Genet. Biol.">
        <title>Evolution of novel wood decay mechanisms in Agaricales revealed by the genome sequences of Fistulina hepatica and Cylindrobasidium torrendii.</title>
        <authorList>
            <person name="Floudas D."/>
            <person name="Held B.W."/>
            <person name="Riley R."/>
            <person name="Nagy L.G."/>
            <person name="Koehler G."/>
            <person name="Ransdell A.S."/>
            <person name="Younus H."/>
            <person name="Chow J."/>
            <person name="Chiniquy J."/>
            <person name="Lipzen A."/>
            <person name="Tritt A."/>
            <person name="Sun H."/>
            <person name="Haridas S."/>
            <person name="LaButti K."/>
            <person name="Ohm R.A."/>
            <person name="Kues U."/>
            <person name="Blanchette R.A."/>
            <person name="Grigoriev I.V."/>
            <person name="Minto R.E."/>
            <person name="Hibbett D.S."/>
        </authorList>
    </citation>
    <scope>NUCLEOTIDE SEQUENCE [LARGE SCALE GENOMIC DNA]</scope>
    <source>
        <strain evidence="1 2">FP15055 ss-10</strain>
    </source>
</reference>
<evidence type="ECO:0000313" key="1">
    <source>
        <dbReference type="EMBL" id="KIY66954.1"/>
    </source>
</evidence>
<name>A0A0D7B9X0_9AGAR</name>
<dbReference type="Proteomes" id="UP000054007">
    <property type="component" value="Unassembled WGS sequence"/>
</dbReference>
<accession>A0A0D7B9X0</accession>
<dbReference type="AlphaFoldDB" id="A0A0D7B9X0"/>
<evidence type="ECO:0000313" key="2">
    <source>
        <dbReference type="Proteomes" id="UP000054007"/>
    </source>
</evidence>
<organism evidence="1 2">
    <name type="scientific">Cylindrobasidium torrendii FP15055 ss-10</name>
    <dbReference type="NCBI Taxonomy" id="1314674"/>
    <lineage>
        <taxon>Eukaryota</taxon>
        <taxon>Fungi</taxon>
        <taxon>Dikarya</taxon>
        <taxon>Basidiomycota</taxon>
        <taxon>Agaricomycotina</taxon>
        <taxon>Agaricomycetes</taxon>
        <taxon>Agaricomycetidae</taxon>
        <taxon>Agaricales</taxon>
        <taxon>Marasmiineae</taxon>
        <taxon>Physalacriaceae</taxon>
        <taxon>Cylindrobasidium</taxon>
    </lineage>
</organism>
<dbReference type="EMBL" id="KN880539">
    <property type="protein sequence ID" value="KIY66954.1"/>
    <property type="molecule type" value="Genomic_DNA"/>
</dbReference>
<proteinExistence type="predicted"/>